<organism evidence="1 2">
    <name type="scientific">Candidatus Syntrophonatronum acetioxidans</name>
    <dbReference type="NCBI Taxonomy" id="1795816"/>
    <lineage>
        <taxon>Bacteria</taxon>
        <taxon>Bacillati</taxon>
        <taxon>Bacillota</taxon>
        <taxon>Clostridia</taxon>
        <taxon>Eubacteriales</taxon>
        <taxon>Syntrophomonadaceae</taxon>
        <taxon>Candidatus Syntrophonatronum</taxon>
    </lineage>
</organism>
<proteinExistence type="predicted"/>
<evidence type="ECO:0000313" key="1">
    <source>
        <dbReference type="EMBL" id="RQD74884.1"/>
    </source>
</evidence>
<dbReference type="Proteomes" id="UP000285138">
    <property type="component" value="Unassembled WGS sequence"/>
</dbReference>
<name>A0A424YD19_9FIRM</name>
<gene>
    <name evidence="1" type="ORF">D5R97_07090</name>
</gene>
<dbReference type="EMBL" id="QZAA01000182">
    <property type="protein sequence ID" value="RQD74884.1"/>
    <property type="molecule type" value="Genomic_DNA"/>
</dbReference>
<accession>A0A424YD19</accession>
<protein>
    <submittedName>
        <fullName evidence="1">Uncharacterized protein</fullName>
    </submittedName>
</protein>
<evidence type="ECO:0000313" key="2">
    <source>
        <dbReference type="Proteomes" id="UP000285138"/>
    </source>
</evidence>
<dbReference type="AlphaFoldDB" id="A0A424YD19"/>
<comment type="caution">
    <text evidence="1">The sequence shown here is derived from an EMBL/GenBank/DDBJ whole genome shotgun (WGS) entry which is preliminary data.</text>
</comment>
<sequence length="181" mass="21051">MVKIKGRLFVIEGRRLIPILFLLVLLISLSIYDNFMMEPAEVMEEVRIESQVDFSTSDQGRKEVIPTLKLALEQEDWAEIAREHELELPEYPFNPHGEVGIFVLNGKVKYVQSLPGPENSVEVRVAVDVKDNYYHMGTLEKKDFWEKGQELRWILMDHRGEVFQEMATESGQEKKKKGEEI</sequence>
<reference evidence="1 2" key="1">
    <citation type="submission" date="2018-08" db="EMBL/GenBank/DDBJ databases">
        <title>The metabolism and importance of syntrophic acetate oxidation coupled to methane or sulfide production in haloalkaline environments.</title>
        <authorList>
            <person name="Timmers P.H.A."/>
            <person name="Vavourakis C.D."/>
            <person name="Sorokin D.Y."/>
            <person name="Sinninghe Damste J.S."/>
            <person name="Muyzer G."/>
            <person name="Stams A.J.M."/>
            <person name="Plugge C.M."/>
        </authorList>
    </citation>
    <scope>NUCLEOTIDE SEQUENCE [LARGE SCALE GENOMIC DNA]</scope>
    <source>
        <strain evidence="1">MSAO_Bac1</strain>
    </source>
</reference>